<feature type="region of interest" description="Disordered" evidence="1">
    <location>
        <begin position="173"/>
        <end position="210"/>
    </location>
</feature>
<evidence type="ECO:0000256" key="1">
    <source>
        <dbReference type="SAM" id="MobiDB-lite"/>
    </source>
</evidence>
<name>A0ABP7LW33_9ACTN</name>
<sequence>MTFKGAIVKTGDRPAYQPDTHGQAVLHDFVDRGAHPSNVVSTSTSGQALRPPSTKGTGTGPPGYRNASRAMTGGAGMNAHGAGSRCAAVAAPEATADAAGCSGAGDPPADGHPPGRAPLRATRTTASALSPDTARPSGEEGGIATVPGSRTRRSLGEPWDFFIVLDSLAFNWRPNEPNPAELITQGPRRQVCAAPSPGDTRKRNERGPSA</sequence>
<comment type="caution">
    <text evidence="2">The sequence shown here is derived from an EMBL/GenBank/DDBJ whole genome shotgun (WGS) entry which is preliminary data.</text>
</comment>
<feature type="compositionally biased region" description="Low complexity" evidence="1">
    <location>
        <begin position="97"/>
        <end position="118"/>
    </location>
</feature>
<evidence type="ECO:0000313" key="3">
    <source>
        <dbReference type="Proteomes" id="UP001501563"/>
    </source>
</evidence>
<dbReference type="EMBL" id="BAAAZA010000075">
    <property type="protein sequence ID" value="GAA3908458.1"/>
    <property type="molecule type" value="Genomic_DNA"/>
</dbReference>
<accession>A0ABP7LW33</accession>
<gene>
    <name evidence="2" type="ORF">GCM10022207_92510</name>
</gene>
<feature type="region of interest" description="Disordered" evidence="1">
    <location>
        <begin position="35"/>
        <end position="81"/>
    </location>
</feature>
<proteinExistence type="predicted"/>
<protein>
    <submittedName>
        <fullName evidence="2">Uncharacterized protein</fullName>
    </submittedName>
</protein>
<feature type="compositionally biased region" description="Polar residues" evidence="1">
    <location>
        <begin position="38"/>
        <end position="47"/>
    </location>
</feature>
<keyword evidence="3" id="KW-1185">Reference proteome</keyword>
<dbReference type="Proteomes" id="UP001501563">
    <property type="component" value="Unassembled WGS sequence"/>
</dbReference>
<organism evidence="2 3">
    <name type="scientific">Streptomyces lannensis</name>
    <dbReference type="NCBI Taxonomy" id="766498"/>
    <lineage>
        <taxon>Bacteria</taxon>
        <taxon>Bacillati</taxon>
        <taxon>Actinomycetota</taxon>
        <taxon>Actinomycetes</taxon>
        <taxon>Kitasatosporales</taxon>
        <taxon>Streptomycetaceae</taxon>
        <taxon>Streptomyces</taxon>
    </lineage>
</organism>
<feature type="region of interest" description="Disordered" evidence="1">
    <location>
        <begin position="97"/>
        <end position="154"/>
    </location>
</feature>
<evidence type="ECO:0000313" key="2">
    <source>
        <dbReference type="EMBL" id="GAA3908458.1"/>
    </source>
</evidence>
<reference evidence="3" key="1">
    <citation type="journal article" date="2019" name="Int. J. Syst. Evol. Microbiol.">
        <title>The Global Catalogue of Microorganisms (GCM) 10K type strain sequencing project: providing services to taxonomists for standard genome sequencing and annotation.</title>
        <authorList>
            <consortium name="The Broad Institute Genomics Platform"/>
            <consortium name="The Broad Institute Genome Sequencing Center for Infectious Disease"/>
            <person name="Wu L."/>
            <person name="Ma J."/>
        </authorList>
    </citation>
    <scope>NUCLEOTIDE SEQUENCE [LARGE SCALE GENOMIC DNA]</scope>
    <source>
        <strain evidence="3">JCM 16578</strain>
    </source>
</reference>
<feature type="compositionally biased region" description="Basic and acidic residues" evidence="1">
    <location>
        <begin position="199"/>
        <end position="210"/>
    </location>
</feature>